<reference evidence="2" key="1">
    <citation type="submission" date="2023-03" db="EMBL/GenBank/DDBJ databases">
        <title>Massive genome expansion in bonnet fungi (Mycena s.s.) driven by repeated elements and novel gene families across ecological guilds.</title>
        <authorList>
            <consortium name="Lawrence Berkeley National Laboratory"/>
            <person name="Harder C.B."/>
            <person name="Miyauchi S."/>
            <person name="Viragh M."/>
            <person name="Kuo A."/>
            <person name="Thoen E."/>
            <person name="Andreopoulos B."/>
            <person name="Lu D."/>
            <person name="Skrede I."/>
            <person name="Drula E."/>
            <person name="Henrissat B."/>
            <person name="Morin E."/>
            <person name="Kohler A."/>
            <person name="Barry K."/>
            <person name="LaButti K."/>
            <person name="Morin E."/>
            <person name="Salamov A."/>
            <person name="Lipzen A."/>
            <person name="Mereny Z."/>
            <person name="Hegedus B."/>
            <person name="Baldrian P."/>
            <person name="Stursova M."/>
            <person name="Weitz H."/>
            <person name="Taylor A."/>
            <person name="Grigoriev I.V."/>
            <person name="Nagy L.G."/>
            <person name="Martin F."/>
            <person name="Kauserud H."/>
        </authorList>
    </citation>
    <scope>NUCLEOTIDE SEQUENCE</scope>
    <source>
        <strain evidence="2">CBHHK200</strain>
    </source>
</reference>
<protein>
    <submittedName>
        <fullName evidence="2">Uncharacterized protein</fullName>
    </submittedName>
</protein>
<dbReference type="Proteomes" id="UP001218188">
    <property type="component" value="Unassembled WGS sequence"/>
</dbReference>
<keyword evidence="3" id="KW-1185">Reference proteome</keyword>
<feature type="compositionally biased region" description="Low complexity" evidence="1">
    <location>
        <begin position="101"/>
        <end position="128"/>
    </location>
</feature>
<gene>
    <name evidence="2" type="ORF">C8F04DRAFT_1257954</name>
</gene>
<sequence>MTTHRCAVPFHPDLGQPARPTGPKFYLVTGANAVKPGAYSSWTSADTQYKGVLNATLKGYTSWGALQSAWFAGCDRGEHTHPGKSCSESLSVDGSVSRSLVSSPRLLQRSSSALASHSTSAASTSTTSHHPRPPPSENILSVDRSVARSPVSSPRLSPGYSLASVSYSPSAASVASAASHPQPSPSRQHAASSARGGMVSASRTGAFPSPRSSADTPPAQSSPARVRSTPGCSGCAARESTPPAPHAPPARSSPLPASSKRRAEVAIAGKMVYAVRTDGQGVVFDLFEDARNLYHDLQAQGYSVSLAAGPSLTDSVSFVENFSVDGSSSEASRRREWIVEEYAARSRRLSETWCAVEMGLDSWEEMDFGGPGRESDLSSDSDS</sequence>
<evidence type="ECO:0000313" key="3">
    <source>
        <dbReference type="Proteomes" id="UP001218188"/>
    </source>
</evidence>
<dbReference type="AlphaFoldDB" id="A0AAD6SYY0"/>
<comment type="caution">
    <text evidence="2">The sequence shown here is derived from an EMBL/GenBank/DDBJ whole genome shotgun (WGS) entry which is preliminary data.</text>
</comment>
<feature type="region of interest" description="Disordered" evidence="1">
    <location>
        <begin position="176"/>
        <end position="261"/>
    </location>
</feature>
<dbReference type="EMBL" id="JARJCM010000043">
    <property type="protein sequence ID" value="KAJ7036390.1"/>
    <property type="molecule type" value="Genomic_DNA"/>
</dbReference>
<feature type="compositionally biased region" description="Low complexity" evidence="1">
    <location>
        <begin position="249"/>
        <end position="258"/>
    </location>
</feature>
<organism evidence="2 3">
    <name type="scientific">Mycena alexandri</name>
    <dbReference type="NCBI Taxonomy" id="1745969"/>
    <lineage>
        <taxon>Eukaryota</taxon>
        <taxon>Fungi</taxon>
        <taxon>Dikarya</taxon>
        <taxon>Basidiomycota</taxon>
        <taxon>Agaricomycotina</taxon>
        <taxon>Agaricomycetes</taxon>
        <taxon>Agaricomycetidae</taxon>
        <taxon>Agaricales</taxon>
        <taxon>Marasmiineae</taxon>
        <taxon>Mycenaceae</taxon>
        <taxon>Mycena</taxon>
    </lineage>
</organism>
<evidence type="ECO:0000256" key="1">
    <source>
        <dbReference type="SAM" id="MobiDB-lite"/>
    </source>
</evidence>
<proteinExistence type="predicted"/>
<name>A0AAD6SYY0_9AGAR</name>
<accession>A0AAD6SYY0</accession>
<feature type="compositionally biased region" description="Low complexity" evidence="1">
    <location>
        <begin position="176"/>
        <end position="190"/>
    </location>
</feature>
<feature type="compositionally biased region" description="Low complexity" evidence="1">
    <location>
        <begin position="141"/>
        <end position="160"/>
    </location>
</feature>
<feature type="region of interest" description="Disordered" evidence="1">
    <location>
        <begin position="101"/>
        <end position="160"/>
    </location>
</feature>
<feature type="compositionally biased region" description="Polar residues" evidence="1">
    <location>
        <begin position="210"/>
        <end position="223"/>
    </location>
</feature>
<evidence type="ECO:0000313" key="2">
    <source>
        <dbReference type="EMBL" id="KAJ7036390.1"/>
    </source>
</evidence>